<evidence type="ECO:0000313" key="2">
    <source>
        <dbReference type="EMBL" id="WNZ24554.1"/>
    </source>
</evidence>
<dbReference type="EMBL" id="CP053586">
    <property type="protein sequence ID" value="WNZ24554.1"/>
    <property type="molecule type" value="Genomic_DNA"/>
</dbReference>
<gene>
    <name evidence="2" type="ORF">HJG54_17985</name>
</gene>
<dbReference type="InterPro" id="IPR031939">
    <property type="entry name" value="Adhesin_E-like"/>
</dbReference>
<feature type="domain" description="Surface-adhesin protein E-like" evidence="1">
    <location>
        <begin position="26"/>
        <end position="134"/>
    </location>
</feature>
<name>A0AA97AHI1_9CYAN</name>
<evidence type="ECO:0000259" key="1">
    <source>
        <dbReference type="Pfam" id="PF16747"/>
    </source>
</evidence>
<dbReference type="AlphaFoldDB" id="A0AA97AHI1"/>
<dbReference type="Pfam" id="PF16747">
    <property type="entry name" value="Adhesin_E"/>
    <property type="match status" value="1"/>
</dbReference>
<reference evidence="2" key="1">
    <citation type="submission" date="2020-05" db="EMBL/GenBank/DDBJ databases">
        <authorList>
            <person name="Zhu T."/>
            <person name="Keshari N."/>
            <person name="Lu X."/>
        </authorList>
    </citation>
    <scope>NUCLEOTIDE SEQUENCE</scope>
    <source>
        <strain evidence="2">NK1-12</strain>
    </source>
</reference>
<organism evidence="2">
    <name type="scientific">Leptolyngbya sp. NK1-12</name>
    <dbReference type="NCBI Taxonomy" id="2547451"/>
    <lineage>
        <taxon>Bacteria</taxon>
        <taxon>Bacillati</taxon>
        <taxon>Cyanobacteriota</taxon>
        <taxon>Cyanophyceae</taxon>
        <taxon>Leptolyngbyales</taxon>
        <taxon>Leptolyngbyaceae</taxon>
        <taxon>Leptolyngbya group</taxon>
        <taxon>Leptolyngbya</taxon>
    </lineage>
</organism>
<sequence length="136" mass="15412">MRGLLNWVVLSGLWVYAPVGMAAEAWVEVTTNSMGDRVLVNQDSIQRNENQVRYWEYRELRRSPSIGVASNQPVYGMMIYRSVNCDANTSRIQRLVLFNSDRQVIRRVDYEKTGGLAESMLGSTGEAAARFVCEQS</sequence>
<dbReference type="RefSeq" id="WP_316430416.1">
    <property type="nucleotide sequence ID" value="NZ_CP053586.1"/>
</dbReference>
<accession>A0AA97AHI1</accession>
<proteinExistence type="predicted"/>
<protein>
    <recommendedName>
        <fullName evidence="1">Surface-adhesin protein E-like domain-containing protein</fullName>
    </recommendedName>
</protein>